<name>A0A1E3XEP5_9BACT</name>
<protein>
    <recommendedName>
        <fullName evidence="3">PIN domain-containing protein</fullName>
    </recommendedName>
</protein>
<dbReference type="EMBL" id="MAYW01000013">
    <property type="protein sequence ID" value="ODS34107.1"/>
    <property type="molecule type" value="Genomic_DNA"/>
</dbReference>
<comment type="caution">
    <text evidence="1">The sequence shown here is derived from an EMBL/GenBank/DDBJ whole genome shotgun (WGS) entry which is preliminary data.</text>
</comment>
<dbReference type="Gene3D" id="3.40.50.1010">
    <property type="entry name" value="5'-nuclease"/>
    <property type="match status" value="1"/>
</dbReference>
<evidence type="ECO:0000313" key="2">
    <source>
        <dbReference type="Proteomes" id="UP000094056"/>
    </source>
</evidence>
<accession>A0A1E3XEP5</accession>
<organism evidence="1 2">
    <name type="scientific">Candidatus Scalindua rubra</name>
    <dbReference type="NCBI Taxonomy" id="1872076"/>
    <lineage>
        <taxon>Bacteria</taxon>
        <taxon>Pseudomonadati</taxon>
        <taxon>Planctomycetota</taxon>
        <taxon>Candidatus Brocadiia</taxon>
        <taxon>Candidatus Brocadiales</taxon>
        <taxon>Candidatus Scalinduaceae</taxon>
        <taxon>Candidatus Scalindua</taxon>
    </lineage>
</organism>
<dbReference type="AlphaFoldDB" id="A0A1E3XEP5"/>
<reference evidence="1 2" key="1">
    <citation type="submission" date="2016-07" db="EMBL/GenBank/DDBJ databases">
        <title>Draft genome of Scalindua rubra, obtained from a brine-seawater interface in the Red Sea, sheds light on salt adaptation in anammox bacteria.</title>
        <authorList>
            <person name="Speth D.R."/>
            <person name="Lagkouvardos I."/>
            <person name="Wang Y."/>
            <person name="Qian P.-Y."/>
            <person name="Dutilh B.E."/>
            <person name="Jetten M.S."/>
        </authorList>
    </citation>
    <scope>NUCLEOTIDE SEQUENCE [LARGE SCALE GENOMIC DNA]</scope>
    <source>
        <strain evidence="1">BSI-1</strain>
    </source>
</reference>
<evidence type="ECO:0008006" key="3">
    <source>
        <dbReference type="Google" id="ProtNLM"/>
    </source>
</evidence>
<sequence>MAKESYIFDSHSLIKYFQKEEGFEKVVKLLKHIKKHNLDKYINGLNLGEVIYITKREFGDQKKLEILANIERLSILLILNGYNKKIFVPSCPPAKLSLAHVANLSSFASQNKNYIENTCKQNARIFQVRNLKRLCFGRDSRNTEKEAYHGLLPRGRLSSLSGGIQFWNPSERKA</sequence>
<proteinExistence type="predicted"/>
<evidence type="ECO:0000313" key="1">
    <source>
        <dbReference type="EMBL" id="ODS34107.1"/>
    </source>
</evidence>
<dbReference type="Proteomes" id="UP000094056">
    <property type="component" value="Unassembled WGS sequence"/>
</dbReference>
<gene>
    <name evidence="1" type="ORF">SCARUB_00780</name>
</gene>